<organism evidence="12 13">
    <name type="scientific">Candidatus Uhrbacteria bacterium RIFOXYB2_FULL_57_15</name>
    <dbReference type="NCBI Taxonomy" id="1802422"/>
    <lineage>
        <taxon>Bacteria</taxon>
        <taxon>Candidatus Uhriibacteriota</taxon>
    </lineage>
</organism>
<keyword evidence="4 8" id="KW-0238">DNA-binding</keyword>
<dbReference type="PANTHER" id="PTHR30437">
    <property type="entry name" value="TRANSCRIPTION ELONGATION FACTOR GREA"/>
    <property type="match status" value="1"/>
</dbReference>
<dbReference type="InterPro" id="IPR036805">
    <property type="entry name" value="Tscrpt_elong_fac_GreA/B_N_sf"/>
</dbReference>
<evidence type="ECO:0000313" key="12">
    <source>
        <dbReference type="EMBL" id="OGL98190.1"/>
    </source>
</evidence>
<dbReference type="InterPro" id="IPR028624">
    <property type="entry name" value="Tscrpt_elong_fac_GreA/B"/>
</dbReference>
<sequence length="151" mass="16388">MPTYLSADGLQKLKDEMETRKSITRREIADKISAAMELGDLSENFEYQEAKEQQGSNEVRISELESMIKDASIVVQQSGGDTITLGTTFEAEVAGMTKTFQIVGSNEANPLEGKISNESPIGQAFIGRKLGEDVSVAVPSGTLVYKIIRIA</sequence>
<evidence type="ECO:0000256" key="2">
    <source>
        <dbReference type="ARBA" id="ARBA00013729"/>
    </source>
</evidence>
<evidence type="ECO:0000256" key="6">
    <source>
        <dbReference type="ARBA" id="ARBA00024916"/>
    </source>
</evidence>
<evidence type="ECO:0000256" key="7">
    <source>
        <dbReference type="ARBA" id="ARBA00030776"/>
    </source>
</evidence>
<proteinExistence type="inferred from homology"/>
<feature type="domain" description="Transcription elongation factor GreA/GreB N-terminal" evidence="11">
    <location>
        <begin position="4"/>
        <end position="73"/>
    </location>
</feature>
<dbReference type="PANTHER" id="PTHR30437:SF4">
    <property type="entry name" value="TRANSCRIPTION ELONGATION FACTOR GREA"/>
    <property type="match status" value="1"/>
</dbReference>
<evidence type="ECO:0000259" key="10">
    <source>
        <dbReference type="Pfam" id="PF01272"/>
    </source>
</evidence>
<evidence type="ECO:0000256" key="4">
    <source>
        <dbReference type="ARBA" id="ARBA00023125"/>
    </source>
</evidence>
<dbReference type="InterPro" id="IPR001437">
    <property type="entry name" value="Tscrpt_elong_fac_GreA/B_C"/>
</dbReference>
<evidence type="ECO:0000256" key="8">
    <source>
        <dbReference type="HAMAP-Rule" id="MF_00105"/>
    </source>
</evidence>
<dbReference type="PIRSF" id="PIRSF006092">
    <property type="entry name" value="GreA_GreB"/>
    <property type="match status" value="1"/>
</dbReference>
<comment type="function">
    <text evidence="6 8 9">Necessary for efficient RNA polymerase transcription elongation past template-encoded arresting sites. The arresting sites in DNA have the property of trapping a certain fraction of elongating RNA polymerases that pass through, resulting in locked ternary complexes. Cleavage of the nascent transcript by cleavage factors such as GreA or GreB allows the resumption of elongation from the new 3'terminus. GreA releases sequences of 2 to 3 nucleotides.</text>
</comment>
<dbReference type="Gene3D" id="3.10.50.30">
    <property type="entry name" value="Transcription elongation factor, GreA/GreB, C-terminal domain"/>
    <property type="match status" value="1"/>
</dbReference>
<dbReference type="SUPFAM" id="SSF46557">
    <property type="entry name" value="GreA transcript cleavage protein, N-terminal domain"/>
    <property type="match status" value="1"/>
</dbReference>
<gene>
    <name evidence="8" type="primary">greA</name>
    <name evidence="12" type="ORF">A2304_03705</name>
</gene>
<evidence type="ECO:0000313" key="13">
    <source>
        <dbReference type="Proteomes" id="UP000176501"/>
    </source>
</evidence>
<reference evidence="12 13" key="1">
    <citation type="journal article" date="2016" name="Nat. Commun.">
        <title>Thousands of microbial genomes shed light on interconnected biogeochemical processes in an aquifer system.</title>
        <authorList>
            <person name="Anantharaman K."/>
            <person name="Brown C.T."/>
            <person name="Hug L.A."/>
            <person name="Sharon I."/>
            <person name="Castelle C.J."/>
            <person name="Probst A.J."/>
            <person name="Thomas B.C."/>
            <person name="Singh A."/>
            <person name="Wilkins M.J."/>
            <person name="Karaoz U."/>
            <person name="Brodie E.L."/>
            <person name="Williams K.H."/>
            <person name="Hubbard S.S."/>
            <person name="Banfield J.F."/>
        </authorList>
    </citation>
    <scope>NUCLEOTIDE SEQUENCE [LARGE SCALE GENOMIC DNA]</scope>
</reference>
<comment type="similarity">
    <text evidence="1 8 9">Belongs to the GreA/GreB family.</text>
</comment>
<dbReference type="NCBIfam" id="TIGR01462">
    <property type="entry name" value="greA"/>
    <property type="match status" value="1"/>
</dbReference>
<dbReference type="FunFam" id="1.10.287.180:FF:000001">
    <property type="entry name" value="Transcription elongation factor GreA"/>
    <property type="match status" value="1"/>
</dbReference>
<keyword evidence="5 8" id="KW-0804">Transcription</keyword>
<keyword evidence="3 8" id="KW-0805">Transcription regulation</keyword>
<comment type="caution">
    <text evidence="12">The sequence shown here is derived from an EMBL/GenBank/DDBJ whole genome shotgun (WGS) entry which is preliminary data.</text>
</comment>
<dbReference type="InterPro" id="IPR022691">
    <property type="entry name" value="Tscrpt_elong_fac_GreA/B_N"/>
</dbReference>
<dbReference type="Proteomes" id="UP000176501">
    <property type="component" value="Unassembled WGS sequence"/>
</dbReference>
<dbReference type="EMBL" id="MGFE01000022">
    <property type="protein sequence ID" value="OGL98190.1"/>
    <property type="molecule type" value="Genomic_DNA"/>
</dbReference>
<dbReference type="NCBIfam" id="NF001263">
    <property type="entry name" value="PRK00226.1-4"/>
    <property type="match status" value="1"/>
</dbReference>
<name>A0A1F7W605_9BACT</name>
<dbReference type="Pfam" id="PF01272">
    <property type="entry name" value="GreA_GreB"/>
    <property type="match status" value="1"/>
</dbReference>
<evidence type="ECO:0000256" key="9">
    <source>
        <dbReference type="RuleBase" id="RU000556"/>
    </source>
</evidence>
<evidence type="ECO:0000256" key="5">
    <source>
        <dbReference type="ARBA" id="ARBA00023163"/>
    </source>
</evidence>
<dbReference type="Gene3D" id="1.10.287.180">
    <property type="entry name" value="Transcription elongation factor, GreA/GreB, N-terminal domain"/>
    <property type="match status" value="1"/>
</dbReference>
<evidence type="ECO:0000256" key="1">
    <source>
        <dbReference type="ARBA" id="ARBA00008213"/>
    </source>
</evidence>
<dbReference type="GO" id="GO:0032784">
    <property type="term" value="P:regulation of DNA-templated transcription elongation"/>
    <property type="evidence" value="ECO:0007669"/>
    <property type="project" value="UniProtKB-UniRule"/>
</dbReference>
<accession>A0A1F7W605</accession>
<dbReference type="AlphaFoldDB" id="A0A1F7W605"/>
<dbReference type="GO" id="GO:0006354">
    <property type="term" value="P:DNA-templated transcription elongation"/>
    <property type="evidence" value="ECO:0007669"/>
    <property type="project" value="TreeGrafter"/>
</dbReference>
<dbReference type="HAMAP" id="MF_00105">
    <property type="entry name" value="GreA_GreB"/>
    <property type="match status" value="1"/>
</dbReference>
<evidence type="ECO:0000259" key="11">
    <source>
        <dbReference type="Pfam" id="PF03449"/>
    </source>
</evidence>
<dbReference type="SUPFAM" id="SSF54534">
    <property type="entry name" value="FKBP-like"/>
    <property type="match status" value="1"/>
</dbReference>
<protein>
    <recommendedName>
        <fullName evidence="2 8">Transcription elongation factor GreA</fullName>
    </recommendedName>
    <alternativeName>
        <fullName evidence="7 8">Transcript cleavage factor GreA</fullName>
    </alternativeName>
</protein>
<dbReference type="InterPro" id="IPR006359">
    <property type="entry name" value="Tscrpt_elong_fac_GreA"/>
</dbReference>
<dbReference type="GO" id="GO:0003677">
    <property type="term" value="F:DNA binding"/>
    <property type="evidence" value="ECO:0007669"/>
    <property type="project" value="UniProtKB-UniRule"/>
</dbReference>
<feature type="domain" description="Transcription elongation factor GreA/GreB C-terminal" evidence="10">
    <location>
        <begin position="81"/>
        <end position="150"/>
    </location>
</feature>
<dbReference type="InterPro" id="IPR036953">
    <property type="entry name" value="GreA/GreB_C_sf"/>
</dbReference>
<dbReference type="GO" id="GO:0070063">
    <property type="term" value="F:RNA polymerase binding"/>
    <property type="evidence" value="ECO:0007669"/>
    <property type="project" value="InterPro"/>
</dbReference>
<dbReference type="Pfam" id="PF03449">
    <property type="entry name" value="GreA_GreB_N"/>
    <property type="match status" value="1"/>
</dbReference>
<evidence type="ECO:0000256" key="3">
    <source>
        <dbReference type="ARBA" id="ARBA00023015"/>
    </source>
</evidence>
<dbReference type="InterPro" id="IPR023459">
    <property type="entry name" value="Tscrpt_elong_fac_GreA/B_fam"/>
</dbReference>